<proteinExistence type="predicted"/>
<reference evidence="1" key="1">
    <citation type="submission" date="2013-09" db="EMBL/GenBank/DDBJ databases">
        <title>Analysis of type B2 neurotoxin-encoding plasmid in Clostridium botulinum.</title>
        <authorList>
            <person name="Hosomi K."/>
            <person name="Sakaguchi Y."/>
            <person name="Gotoh K."/>
            <person name="Nakamura K."/>
            <person name="Kohda T."/>
            <person name="Mukamoto M."/>
            <person name="Iida T."/>
            <person name="Kozaki S."/>
        </authorList>
    </citation>
    <scope>NUCLEOTIDE SEQUENCE</scope>
    <source>
        <strain evidence="1">111</strain>
        <plasmid evidence="1">pCB111</plasmid>
    </source>
</reference>
<dbReference type="EMBL" id="AB855771">
    <property type="protein sequence ID" value="BAP25667.1"/>
    <property type="molecule type" value="Genomic_DNA"/>
</dbReference>
<name>A0A077K2E7_CLOBO</name>
<accession>A0A077K2E7</accession>
<dbReference type="AlphaFoldDB" id="A0A077K2E7"/>
<dbReference type="RefSeq" id="WP_032072415.1">
    <property type="nucleotide sequence ID" value="NC_025146.1"/>
</dbReference>
<protein>
    <submittedName>
        <fullName evidence="1">Uncharacterized protein</fullName>
    </submittedName>
</protein>
<geneLocation type="plasmid" evidence="1">
    <name>pCB111</name>
</geneLocation>
<organism evidence="1">
    <name type="scientific">Clostridium botulinum</name>
    <dbReference type="NCBI Taxonomy" id="1491"/>
    <lineage>
        <taxon>Bacteria</taxon>
        <taxon>Bacillati</taxon>
        <taxon>Bacillota</taxon>
        <taxon>Clostridia</taxon>
        <taxon>Eubacteriales</taxon>
        <taxon>Clostridiaceae</taxon>
        <taxon>Clostridium</taxon>
    </lineage>
</organism>
<sequence length="115" mass="13769">MDIKTRLKERLLEIPVNSTAYREKYRLAGDLNIEVEEIKILLDELVERNILKEKFQYICPTCRDKTIMDNELLQEFIIEDGCFECDNCFDLINPNKDKTRCVFYDIKDKQALINW</sequence>
<evidence type="ECO:0000313" key="1">
    <source>
        <dbReference type="EMBL" id="BAP25667.1"/>
    </source>
</evidence>
<keyword evidence="1" id="KW-0614">Plasmid</keyword>